<protein>
    <submittedName>
        <fullName evidence="1">Uncharacterized protein</fullName>
    </submittedName>
</protein>
<keyword evidence="2" id="KW-1185">Reference proteome</keyword>
<evidence type="ECO:0000313" key="2">
    <source>
        <dbReference type="Proteomes" id="UP000694251"/>
    </source>
</evidence>
<gene>
    <name evidence="1" type="ORF">ISN44_As02g018860</name>
</gene>
<dbReference type="EMBL" id="JAEFBJ010000002">
    <property type="protein sequence ID" value="KAG7641908.1"/>
    <property type="molecule type" value="Genomic_DNA"/>
</dbReference>
<proteinExistence type="predicted"/>
<accession>A0A8T2G119</accession>
<dbReference type="AlphaFoldDB" id="A0A8T2G119"/>
<dbReference type="Proteomes" id="UP000694251">
    <property type="component" value="Chromosome 2"/>
</dbReference>
<evidence type="ECO:0000313" key="1">
    <source>
        <dbReference type="EMBL" id="KAG7641908.1"/>
    </source>
</evidence>
<name>A0A8T2G119_ARASU</name>
<sequence length="42" mass="4887">MMGHQINPKAISVIPFMRLSRRRSVADRVRPKSDDAMENIFD</sequence>
<organism evidence="1 2">
    <name type="scientific">Arabidopsis suecica</name>
    <name type="common">Swedish thale-cress</name>
    <name type="synonym">Cardaminopsis suecica</name>
    <dbReference type="NCBI Taxonomy" id="45249"/>
    <lineage>
        <taxon>Eukaryota</taxon>
        <taxon>Viridiplantae</taxon>
        <taxon>Streptophyta</taxon>
        <taxon>Embryophyta</taxon>
        <taxon>Tracheophyta</taxon>
        <taxon>Spermatophyta</taxon>
        <taxon>Magnoliopsida</taxon>
        <taxon>eudicotyledons</taxon>
        <taxon>Gunneridae</taxon>
        <taxon>Pentapetalae</taxon>
        <taxon>rosids</taxon>
        <taxon>malvids</taxon>
        <taxon>Brassicales</taxon>
        <taxon>Brassicaceae</taxon>
        <taxon>Camelineae</taxon>
        <taxon>Arabidopsis</taxon>
    </lineage>
</organism>
<reference evidence="1 2" key="1">
    <citation type="submission" date="2020-12" db="EMBL/GenBank/DDBJ databases">
        <title>Concerted genomic and epigenomic changes stabilize Arabidopsis allopolyploids.</title>
        <authorList>
            <person name="Chen Z."/>
        </authorList>
    </citation>
    <scope>NUCLEOTIDE SEQUENCE [LARGE SCALE GENOMIC DNA]</scope>
    <source>
        <strain evidence="1">As9502</strain>
        <tissue evidence="1">Leaf</tissue>
    </source>
</reference>
<comment type="caution">
    <text evidence="1">The sequence shown here is derived from an EMBL/GenBank/DDBJ whole genome shotgun (WGS) entry which is preliminary data.</text>
</comment>